<gene>
    <name evidence="1" type="ORF">PMAYCL1PPCAC_21601</name>
</gene>
<evidence type="ECO:0000313" key="2">
    <source>
        <dbReference type="Proteomes" id="UP001328107"/>
    </source>
</evidence>
<protein>
    <submittedName>
        <fullName evidence="1">Uncharacterized protein</fullName>
    </submittedName>
</protein>
<proteinExistence type="predicted"/>
<keyword evidence="2" id="KW-1185">Reference proteome</keyword>
<comment type="caution">
    <text evidence="1">The sequence shown here is derived from an EMBL/GenBank/DDBJ whole genome shotgun (WGS) entry which is preliminary data.</text>
</comment>
<organism evidence="1 2">
    <name type="scientific">Pristionchus mayeri</name>
    <dbReference type="NCBI Taxonomy" id="1317129"/>
    <lineage>
        <taxon>Eukaryota</taxon>
        <taxon>Metazoa</taxon>
        <taxon>Ecdysozoa</taxon>
        <taxon>Nematoda</taxon>
        <taxon>Chromadorea</taxon>
        <taxon>Rhabditida</taxon>
        <taxon>Rhabditina</taxon>
        <taxon>Diplogasteromorpha</taxon>
        <taxon>Diplogasteroidea</taxon>
        <taxon>Neodiplogasteridae</taxon>
        <taxon>Pristionchus</taxon>
    </lineage>
</organism>
<dbReference type="AlphaFoldDB" id="A0AAN5I5G2"/>
<dbReference type="EMBL" id="BTRK01000005">
    <property type="protein sequence ID" value="GMR51406.1"/>
    <property type="molecule type" value="Genomic_DNA"/>
</dbReference>
<accession>A0AAN5I5G2</accession>
<name>A0AAN5I5G2_9BILA</name>
<sequence>RFSSLDMLFAYFNASDDLPSRDMCSQQHGDEHNCDQSHTNSQFSTFIRDCSLVLNRHQQNFRSRSIQGFLNVRGTPRRVMGTIIAIRRAMVATENGRRRTT</sequence>
<feature type="non-terminal residue" evidence="1">
    <location>
        <position position="1"/>
    </location>
</feature>
<evidence type="ECO:0000313" key="1">
    <source>
        <dbReference type="EMBL" id="GMR51406.1"/>
    </source>
</evidence>
<dbReference type="Proteomes" id="UP001328107">
    <property type="component" value="Unassembled WGS sequence"/>
</dbReference>
<reference evidence="2" key="1">
    <citation type="submission" date="2022-10" db="EMBL/GenBank/DDBJ databases">
        <title>Genome assembly of Pristionchus species.</title>
        <authorList>
            <person name="Yoshida K."/>
            <person name="Sommer R.J."/>
        </authorList>
    </citation>
    <scope>NUCLEOTIDE SEQUENCE [LARGE SCALE GENOMIC DNA]</scope>
    <source>
        <strain evidence="2">RS5460</strain>
    </source>
</reference>